<feature type="transmembrane region" description="Helical" evidence="17">
    <location>
        <begin position="50"/>
        <end position="71"/>
    </location>
</feature>
<evidence type="ECO:0000256" key="4">
    <source>
        <dbReference type="ARBA" id="ARBA00010089"/>
    </source>
</evidence>
<comment type="subcellular location">
    <subcellularLocation>
        <location evidence="2">Endoplasmic reticulum membrane</location>
        <topology evidence="2">Multi-pass membrane protein</topology>
    </subcellularLocation>
</comment>
<feature type="region of interest" description="Disordered" evidence="16">
    <location>
        <begin position="504"/>
        <end position="547"/>
    </location>
</feature>
<name>A0A9P6B2Z9_9AGAM</name>
<evidence type="ECO:0000256" key="9">
    <source>
        <dbReference type="ARBA" id="ARBA00022771"/>
    </source>
</evidence>
<keyword evidence="13 17" id="KW-1133">Transmembrane helix</keyword>
<comment type="pathway">
    <text evidence="3">Protein modification; protein ubiquitination.</text>
</comment>
<feature type="transmembrane region" description="Helical" evidence="17">
    <location>
        <begin position="107"/>
        <end position="126"/>
    </location>
</feature>
<dbReference type="GO" id="GO:0036503">
    <property type="term" value="P:ERAD pathway"/>
    <property type="evidence" value="ECO:0007669"/>
    <property type="project" value="TreeGrafter"/>
</dbReference>
<keyword evidence="20" id="KW-1185">Reference proteome</keyword>
<evidence type="ECO:0000256" key="3">
    <source>
        <dbReference type="ARBA" id="ARBA00004906"/>
    </source>
</evidence>
<evidence type="ECO:0000256" key="8">
    <source>
        <dbReference type="ARBA" id="ARBA00022723"/>
    </source>
</evidence>
<sequence>MPPSLSGYRFLSYSALSTVLVSAVIASAFHKHSNFYSATVFLSRSNASVMVLANYGVLLTLLFGRLVQRIFFGPLTNQEVERLYDRTWYFLTESLLAFTIFRDEFDAPFVIMFGVLLFLKCFHWLIADRIDWMDQQPYPGPSWLFHIRTNVMFFILWTIDILMLDFAIESVLAHGVGGIVLFGSEYAILLATCFNSMMKYVIMVYDLRRARGRGGEDAPVWENKSMYMFYVELVTDFLKLTTYLTFFTIVMMFFGLPLNIIRDVYMTGVSFYTRFRDLLRYRAATKDMETKYPDASPAELEAMSDRTCIICREEMVVLSRIHAQPLEVALGPNGLPQPGQTLGLNDPPKKLHCGHVFHFQCLRSWLERQQSCPTCRRSVLEGNDTPSANDAEAARRRGGGQGGNPAQDHGANLQNPNGPVAPAANAPNQRQQFAAGLMNLAFGVGGAPNPPPAVRPRLAQAIPRAFQGFSVQGVWHPWDGPALTANEAPTPAGRPSLEALRANDIPEAPSSPGGSSTGTLTPTLTTEENVSSGASPGPSIASEPLSPREAAAVAALRRLGGDSKTSSPTPSSVSAPTLIQPPMANSSSQSAPSASVTEAPTPSTSISSPLSSTTLLPGSSSSITPTPLPTRKVAIPTLIPLFDPTSVAHRPFINLNGLTTFAERPSAVHTPLLTPQNMYPSGIGLQTPATMNGAGPSSFPFFSSGGYSMNGTPARTPVWTPAMSPSLAPSRVQSSLNLSAMFSAAMKESTQATSAAAEALAPPTLPTPSALTDEAQLRRLDSWTREAIDERLRVLEGVQQSLWRAAEDLQRVRSALHSSPVPSTSVSTDDGASMEIPPRGTSDTKGKGKARAVEGVTPPPPPTPRTVEFDETNPPPSGETLFVLDSAMDDVLQP</sequence>
<keyword evidence="12" id="KW-0862">Zinc</keyword>
<protein>
    <recommendedName>
        <fullName evidence="5">RING-type E3 ubiquitin transferase</fullName>
        <ecNumber evidence="5">2.3.2.27</ecNumber>
    </recommendedName>
</protein>
<dbReference type="SUPFAM" id="SSF57850">
    <property type="entry name" value="RING/U-box"/>
    <property type="match status" value="1"/>
</dbReference>
<keyword evidence="6" id="KW-0808">Transferase</keyword>
<dbReference type="InterPro" id="IPR050731">
    <property type="entry name" value="HRD1_E3_ubiq-ligases"/>
</dbReference>
<dbReference type="Pfam" id="PF25563">
    <property type="entry name" value="TPR_SYVN1_N"/>
    <property type="match status" value="1"/>
</dbReference>
<keyword evidence="7 17" id="KW-0812">Transmembrane</keyword>
<dbReference type="SMART" id="SM00184">
    <property type="entry name" value="RING"/>
    <property type="match status" value="1"/>
</dbReference>
<dbReference type="EMBL" id="MU128937">
    <property type="protein sequence ID" value="KAF9516620.1"/>
    <property type="molecule type" value="Genomic_DNA"/>
</dbReference>
<dbReference type="InterPro" id="IPR057992">
    <property type="entry name" value="TPR_SYVN1_N"/>
</dbReference>
<dbReference type="EC" id="2.3.2.27" evidence="5"/>
<dbReference type="GO" id="GO:0008270">
    <property type="term" value="F:zinc ion binding"/>
    <property type="evidence" value="ECO:0007669"/>
    <property type="project" value="UniProtKB-KW"/>
</dbReference>
<accession>A0A9P6B2Z9</accession>
<evidence type="ECO:0000256" key="7">
    <source>
        <dbReference type="ARBA" id="ARBA00022692"/>
    </source>
</evidence>
<evidence type="ECO:0000256" key="5">
    <source>
        <dbReference type="ARBA" id="ARBA00012483"/>
    </source>
</evidence>
<dbReference type="GO" id="GO:0005789">
    <property type="term" value="C:endoplasmic reticulum membrane"/>
    <property type="evidence" value="ECO:0007669"/>
    <property type="project" value="UniProtKB-SubCell"/>
</dbReference>
<dbReference type="InterPro" id="IPR013083">
    <property type="entry name" value="Znf_RING/FYVE/PHD"/>
</dbReference>
<feature type="domain" description="RING-type" evidence="18">
    <location>
        <begin position="308"/>
        <end position="376"/>
    </location>
</feature>
<keyword evidence="11" id="KW-0256">Endoplasmic reticulum</keyword>
<evidence type="ECO:0000259" key="18">
    <source>
        <dbReference type="PROSITE" id="PS50089"/>
    </source>
</evidence>
<dbReference type="Pfam" id="PF13639">
    <property type="entry name" value="zf-RING_2"/>
    <property type="match status" value="1"/>
</dbReference>
<dbReference type="CDD" id="cd16479">
    <property type="entry name" value="RING-H2_synoviolin"/>
    <property type="match status" value="1"/>
</dbReference>
<dbReference type="GO" id="GO:0061630">
    <property type="term" value="F:ubiquitin protein ligase activity"/>
    <property type="evidence" value="ECO:0007669"/>
    <property type="project" value="UniProtKB-EC"/>
</dbReference>
<evidence type="ECO:0000256" key="13">
    <source>
        <dbReference type="ARBA" id="ARBA00022989"/>
    </source>
</evidence>
<keyword evidence="8" id="KW-0479">Metal-binding</keyword>
<gene>
    <name evidence="19" type="ORF">BS47DRAFT_1380849</name>
</gene>
<feature type="transmembrane region" description="Helical" evidence="17">
    <location>
        <begin position="227"/>
        <end position="256"/>
    </location>
</feature>
<feature type="compositionally biased region" description="Low complexity" evidence="16">
    <location>
        <begin position="414"/>
        <end position="425"/>
    </location>
</feature>
<evidence type="ECO:0000313" key="20">
    <source>
        <dbReference type="Proteomes" id="UP000886523"/>
    </source>
</evidence>
<feature type="region of interest" description="Disordered" evidence="16">
    <location>
        <begin position="377"/>
        <end position="425"/>
    </location>
</feature>
<dbReference type="InterPro" id="IPR001841">
    <property type="entry name" value="Znf_RING"/>
</dbReference>
<proteinExistence type="inferred from homology"/>
<evidence type="ECO:0000256" key="6">
    <source>
        <dbReference type="ARBA" id="ARBA00022679"/>
    </source>
</evidence>
<evidence type="ECO:0000256" key="10">
    <source>
        <dbReference type="ARBA" id="ARBA00022786"/>
    </source>
</evidence>
<organism evidence="19 20">
    <name type="scientific">Hydnum rufescens UP504</name>
    <dbReference type="NCBI Taxonomy" id="1448309"/>
    <lineage>
        <taxon>Eukaryota</taxon>
        <taxon>Fungi</taxon>
        <taxon>Dikarya</taxon>
        <taxon>Basidiomycota</taxon>
        <taxon>Agaricomycotina</taxon>
        <taxon>Agaricomycetes</taxon>
        <taxon>Cantharellales</taxon>
        <taxon>Hydnaceae</taxon>
        <taxon>Hydnum</taxon>
    </lineage>
</organism>
<evidence type="ECO:0000256" key="16">
    <source>
        <dbReference type="SAM" id="MobiDB-lite"/>
    </source>
</evidence>
<evidence type="ECO:0000256" key="17">
    <source>
        <dbReference type="SAM" id="Phobius"/>
    </source>
</evidence>
<keyword evidence="10" id="KW-0833">Ubl conjugation pathway</keyword>
<dbReference type="PANTHER" id="PTHR22763:SF184">
    <property type="entry name" value="E3 UBIQUITIN-PROTEIN LIGASE SYNOVIOLIN"/>
    <property type="match status" value="1"/>
</dbReference>
<evidence type="ECO:0000256" key="12">
    <source>
        <dbReference type="ARBA" id="ARBA00022833"/>
    </source>
</evidence>
<feature type="compositionally biased region" description="Low complexity" evidence="16">
    <location>
        <begin position="510"/>
        <end position="542"/>
    </location>
</feature>
<feature type="compositionally biased region" description="Low complexity" evidence="16">
    <location>
        <begin position="818"/>
        <end position="830"/>
    </location>
</feature>
<evidence type="ECO:0000256" key="1">
    <source>
        <dbReference type="ARBA" id="ARBA00000900"/>
    </source>
</evidence>
<dbReference type="Gene3D" id="3.30.40.10">
    <property type="entry name" value="Zinc/RING finger domain, C3HC4 (zinc finger)"/>
    <property type="match status" value="1"/>
</dbReference>
<dbReference type="InterPro" id="IPR058051">
    <property type="entry name" value="Znf_RING_synoviolin"/>
</dbReference>
<keyword evidence="14 17" id="KW-0472">Membrane</keyword>
<feature type="transmembrane region" description="Helical" evidence="17">
    <location>
        <begin position="147"/>
        <end position="168"/>
    </location>
</feature>
<dbReference type="PROSITE" id="PS50089">
    <property type="entry name" value="ZF_RING_2"/>
    <property type="match status" value="1"/>
</dbReference>
<dbReference type="OrthoDB" id="7759664at2759"/>
<feature type="compositionally biased region" description="Low complexity" evidence="16">
    <location>
        <begin position="563"/>
        <end position="625"/>
    </location>
</feature>
<evidence type="ECO:0000313" key="19">
    <source>
        <dbReference type="EMBL" id="KAF9516620.1"/>
    </source>
</evidence>
<dbReference type="PANTHER" id="PTHR22763">
    <property type="entry name" value="RING ZINC FINGER PROTEIN"/>
    <property type="match status" value="1"/>
</dbReference>
<comment type="catalytic activity">
    <reaction evidence="1">
        <text>S-ubiquitinyl-[E2 ubiquitin-conjugating enzyme]-L-cysteine + [acceptor protein]-L-lysine = [E2 ubiquitin-conjugating enzyme]-L-cysteine + N(6)-ubiquitinyl-[acceptor protein]-L-lysine.</text>
        <dbReference type="EC" id="2.3.2.27"/>
    </reaction>
</comment>
<dbReference type="Proteomes" id="UP000886523">
    <property type="component" value="Unassembled WGS sequence"/>
</dbReference>
<feature type="region of interest" description="Disordered" evidence="16">
    <location>
        <begin position="813"/>
        <end position="894"/>
    </location>
</feature>
<evidence type="ECO:0000256" key="14">
    <source>
        <dbReference type="ARBA" id="ARBA00023136"/>
    </source>
</evidence>
<evidence type="ECO:0000256" key="15">
    <source>
        <dbReference type="PROSITE-ProRule" id="PRU00175"/>
    </source>
</evidence>
<dbReference type="AlphaFoldDB" id="A0A9P6B2Z9"/>
<keyword evidence="9 15" id="KW-0863">Zinc-finger</keyword>
<evidence type="ECO:0000256" key="2">
    <source>
        <dbReference type="ARBA" id="ARBA00004477"/>
    </source>
</evidence>
<comment type="similarity">
    <text evidence="4">Belongs to the HRD1 family.</text>
</comment>
<feature type="region of interest" description="Disordered" evidence="16">
    <location>
        <begin position="560"/>
        <end position="629"/>
    </location>
</feature>
<evidence type="ECO:0000256" key="11">
    <source>
        <dbReference type="ARBA" id="ARBA00022824"/>
    </source>
</evidence>
<reference evidence="19" key="1">
    <citation type="journal article" date="2020" name="Nat. Commun.">
        <title>Large-scale genome sequencing of mycorrhizal fungi provides insights into the early evolution of symbiotic traits.</title>
        <authorList>
            <person name="Miyauchi S."/>
            <person name="Kiss E."/>
            <person name="Kuo A."/>
            <person name="Drula E."/>
            <person name="Kohler A."/>
            <person name="Sanchez-Garcia M."/>
            <person name="Morin E."/>
            <person name="Andreopoulos B."/>
            <person name="Barry K.W."/>
            <person name="Bonito G."/>
            <person name="Buee M."/>
            <person name="Carver A."/>
            <person name="Chen C."/>
            <person name="Cichocki N."/>
            <person name="Clum A."/>
            <person name="Culley D."/>
            <person name="Crous P.W."/>
            <person name="Fauchery L."/>
            <person name="Girlanda M."/>
            <person name="Hayes R.D."/>
            <person name="Keri Z."/>
            <person name="LaButti K."/>
            <person name="Lipzen A."/>
            <person name="Lombard V."/>
            <person name="Magnuson J."/>
            <person name="Maillard F."/>
            <person name="Murat C."/>
            <person name="Nolan M."/>
            <person name="Ohm R.A."/>
            <person name="Pangilinan J."/>
            <person name="Pereira M.F."/>
            <person name="Perotto S."/>
            <person name="Peter M."/>
            <person name="Pfister S."/>
            <person name="Riley R."/>
            <person name="Sitrit Y."/>
            <person name="Stielow J.B."/>
            <person name="Szollosi G."/>
            <person name="Zifcakova L."/>
            <person name="Stursova M."/>
            <person name="Spatafora J.W."/>
            <person name="Tedersoo L."/>
            <person name="Vaario L.M."/>
            <person name="Yamada A."/>
            <person name="Yan M."/>
            <person name="Wang P."/>
            <person name="Xu J."/>
            <person name="Bruns T."/>
            <person name="Baldrian P."/>
            <person name="Vilgalys R."/>
            <person name="Dunand C."/>
            <person name="Henrissat B."/>
            <person name="Grigoriev I.V."/>
            <person name="Hibbett D."/>
            <person name="Nagy L.G."/>
            <person name="Martin F.M."/>
        </authorList>
    </citation>
    <scope>NUCLEOTIDE SEQUENCE</scope>
    <source>
        <strain evidence="19">UP504</strain>
    </source>
</reference>
<comment type="caution">
    <text evidence="19">The sequence shown here is derived from an EMBL/GenBank/DDBJ whole genome shotgun (WGS) entry which is preliminary data.</text>
</comment>
<dbReference type="GO" id="GO:0043161">
    <property type="term" value="P:proteasome-mediated ubiquitin-dependent protein catabolic process"/>
    <property type="evidence" value="ECO:0007669"/>
    <property type="project" value="TreeGrafter"/>
</dbReference>